<dbReference type="Proteomes" id="UP000632138">
    <property type="component" value="Unassembled WGS sequence"/>
</dbReference>
<dbReference type="InterPro" id="IPR011047">
    <property type="entry name" value="Quinoprotein_ADH-like_sf"/>
</dbReference>
<gene>
    <name evidence="2" type="ORF">JIG36_16145</name>
</gene>
<dbReference type="Pfam" id="PF13360">
    <property type="entry name" value="PQQ_2"/>
    <property type="match status" value="2"/>
</dbReference>
<dbReference type="PANTHER" id="PTHR34512">
    <property type="entry name" value="CELL SURFACE PROTEIN"/>
    <property type="match status" value="1"/>
</dbReference>
<dbReference type="RefSeq" id="WP_203377089.1">
    <property type="nucleotide sequence ID" value="NZ_JAENHP010000004.1"/>
</dbReference>
<accession>A0ABS2ABB5</accession>
<evidence type="ECO:0000259" key="1">
    <source>
        <dbReference type="Pfam" id="PF13360"/>
    </source>
</evidence>
<dbReference type="InterPro" id="IPR015943">
    <property type="entry name" value="WD40/YVTN_repeat-like_dom_sf"/>
</dbReference>
<evidence type="ECO:0000313" key="2">
    <source>
        <dbReference type="EMBL" id="MBM2617088.1"/>
    </source>
</evidence>
<dbReference type="EMBL" id="JAENHP010000004">
    <property type="protein sequence ID" value="MBM2617088.1"/>
    <property type="molecule type" value="Genomic_DNA"/>
</dbReference>
<protein>
    <submittedName>
        <fullName evidence="2">PQQ-binding-like beta-propeller repeat protein</fullName>
    </submittedName>
</protein>
<dbReference type="SMART" id="SM00564">
    <property type="entry name" value="PQQ"/>
    <property type="match status" value="4"/>
</dbReference>
<feature type="domain" description="Pyrrolo-quinoline quinone repeat" evidence="1">
    <location>
        <begin position="58"/>
        <end position="149"/>
    </location>
</feature>
<name>A0ABS2ABB5_9ACTN</name>
<comment type="caution">
    <text evidence="2">The sequence shown here is derived from an EMBL/GenBank/DDBJ whole genome shotgun (WGS) entry which is preliminary data.</text>
</comment>
<dbReference type="SUPFAM" id="SSF50998">
    <property type="entry name" value="Quinoprotein alcohol dehydrogenase-like"/>
    <property type="match status" value="1"/>
</dbReference>
<feature type="domain" description="Pyrrolo-quinoline quinone repeat" evidence="1">
    <location>
        <begin position="234"/>
        <end position="325"/>
    </location>
</feature>
<dbReference type="InterPro" id="IPR018391">
    <property type="entry name" value="PQQ_b-propeller_rpt"/>
</dbReference>
<dbReference type="InterPro" id="IPR002372">
    <property type="entry name" value="PQQ_rpt_dom"/>
</dbReference>
<proteinExistence type="predicted"/>
<organism evidence="2 3">
    <name type="scientific">Paractinoplanes ovalisporus</name>
    <dbReference type="NCBI Taxonomy" id="2810368"/>
    <lineage>
        <taxon>Bacteria</taxon>
        <taxon>Bacillati</taxon>
        <taxon>Actinomycetota</taxon>
        <taxon>Actinomycetes</taxon>
        <taxon>Micromonosporales</taxon>
        <taxon>Micromonosporaceae</taxon>
        <taxon>Paractinoplanes</taxon>
    </lineage>
</organism>
<sequence>MTLALTPVPPVGWEHAGYDAEDSFYNPAESQINAGTIGKLASRWSVPLRRQEPTCGGPSAPLVAGGMVVATDGRGVSGYRAADGRLAWSFDWDDPEDSTVPSMAVSGGVVVLGNGDCHSASDPNGRLVGLDLRTGSRRWKLDLDMPVNSFVVDRGVAIVSGSSESDETATVAYRATDGREVWRKRGFESSSASSAGRILLTRGGSTSAVSVTSGSVIWTKPRSLYAESATPTRFLVTDGVALTLVDAASGAPLWTAPGRQSKFLATDGRRVYRAVNRTVSALDIRDARVVWTRTLPVVATQPVRAGGLLYTGGPVLSAASGAVVAPHRRGPQVVTGGHLYAVEGNRLAAYAPRS</sequence>
<evidence type="ECO:0000313" key="3">
    <source>
        <dbReference type="Proteomes" id="UP000632138"/>
    </source>
</evidence>
<keyword evidence="3" id="KW-1185">Reference proteome</keyword>
<dbReference type="Gene3D" id="2.130.10.10">
    <property type="entry name" value="YVTN repeat-like/Quinoprotein amine dehydrogenase"/>
    <property type="match status" value="2"/>
</dbReference>
<reference evidence="2 3" key="1">
    <citation type="submission" date="2021-01" db="EMBL/GenBank/DDBJ databases">
        <title>Actinoplanes sp. nov. LDG1-06 isolated from lichen.</title>
        <authorList>
            <person name="Saeng-In P."/>
            <person name="Phongsopitanun W."/>
            <person name="Kanchanasin P."/>
            <person name="Yuki M."/>
            <person name="Kudo T."/>
            <person name="Ohkuma M."/>
            <person name="Tanasupawat S."/>
        </authorList>
    </citation>
    <scope>NUCLEOTIDE SEQUENCE [LARGE SCALE GENOMIC DNA]</scope>
    <source>
        <strain evidence="2 3">LDG1-06</strain>
    </source>
</reference>
<dbReference type="PANTHER" id="PTHR34512:SF30">
    <property type="entry name" value="OUTER MEMBRANE PROTEIN ASSEMBLY FACTOR BAMB"/>
    <property type="match status" value="1"/>
</dbReference>